<evidence type="ECO:0000313" key="1">
    <source>
        <dbReference type="EMBL" id="QCT02417.1"/>
    </source>
</evidence>
<name>A0A4P8XII6_9BACL</name>
<dbReference type="EMBL" id="CP040396">
    <property type="protein sequence ID" value="QCT02417.1"/>
    <property type="molecule type" value="Genomic_DNA"/>
</dbReference>
<proteinExistence type="predicted"/>
<reference evidence="1 2" key="1">
    <citation type="submission" date="2019-05" db="EMBL/GenBank/DDBJ databases">
        <authorList>
            <person name="Chen C."/>
        </authorList>
    </citation>
    <scope>NUCLEOTIDE SEQUENCE [LARGE SCALE GENOMIC DNA]</scope>
    <source>
        <strain evidence="1 2">HB172198</strain>
    </source>
</reference>
<evidence type="ECO:0000313" key="2">
    <source>
        <dbReference type="Proteomes" id="UP000300879"/>
    </source>
</evidence>
<evidence type="ECO:0008006" key="3">
    <source>
        <dbReference type="Google" id="ProtNLM"/>
    </source>
</evidence>
<organism evidence="1 2">
    <name type="scientific">Paenibacillus algicola</name>
    <dbReference type="NCBI Taxonomy" id="2565926"/>
    <lineage>
        <taxon>Bacteria</taxon>
        <taxon>Bacillati</taxon>
        <taxon>Bacillota</taxon>
        <taxon>Bacilli</taxon>
        <taxon>Bacillales</taxon>
        <taxon>Paenibacillaceae</taxon>
        <taxon>Paenibacillus</taxon>
    </lineage>
</organism>
<dbReference type="Proteomes" id="UP000300879">
    <property type="component" value="Chromosome"/>
</dbReference>
<sequence length="299" mass="33861">MRRRGVPGSLAAVLLVVAALLLWSLLQRSDHVQQDKATWLWDAAGIAQKGDEIISFCAQEGVKVIFVQIQSEVRKEDYRRFAAGAYAAGIAVHALDGQPEWAYEEHRGEVSQMLSWLAQYNAQSQPEERFQGIQLDIEPYVLKRWERERDQVVLEWAGNMEAWAADAAASGIPLSVAVPFWLDDIPALDDTDNFCLWLQQRTAAIAVMSYRDQGEQMYELARQELEQGEQLGTSVWIGMELADTDEGDHLTFHDQTLSQMELEAQRASFLGRAHRSYAGLAVHHFEAWHHKWKGTGPLE</sequence>
<accession>A0A4P8XII6</accession>
<dbReference type="OrthoDB" id="7054537at2"/>
<keyword evidence="2" id="KW-1185">Reference proteome</keyword>
<protein>
    <recommendedName>
        <fullName evidence="3">Amidase</fullName>
    </recommendedName>
</protein>
<dbReference type="KEGG" id="palo:E6C60_1702"/>
<gene>
    <name evidence="1" type="ORF">E6C60_1702</name>
</gene>
<dbReference type="AlphaFoldDB" id="A0A4P8XII6"/>